<organism evidence="2 3">
    <name type="scientific">Rhodovulum steppense</name>
    <dbReference type="NCBI Taxonomy" id="540251"/>
    <lineage>
        <taxon>Bacteria</taxon>
        <taxon>Pseudomonadati</taxon>
        <taxon>Pseudomonadota</taxon>
        <taxon>Alphaproteobacteria</taxon>
        <taxon>Rhodobacterales</taxon>
        <taxon>Paracoccaceae</taxon>
        <taxon>Rhodovulum</taxon>
    </lineage>
</organism>
<dbReference type="GO" id="GO:1990281">
    <property type="term" value="C:efflux pump complex"/>
    <property type="evidence" value="ECO:0007669"/>
    <property type="project" value="TreeGrafter"/>
</dbReference>
<evidence type="ECO:0000313" key="3">
    <source>
        <dbReference type="Proteomes" id="UP000295277"/>
    </source>
</evidence>
<name>A0A4R1YTR9_9RHOB</name>
<dbReference type="Gene3D" id="2.40.30.170">
    <property type="match status" value="1"/>
</dbReference>
<dbReference type="PANTHER" id="PTHR30469:SF15">
    <property type="entry name" value="HLYD FAMILY OF SECRETION PROTEINS"/>
    <property type="match status" value="1"/>
</dbReference>
<evidence type="ECO:0000313" key="2">
    <source>
        <dbReference type="EMBL" id="TCM83485.1"/>
    </source>
</evidence>
<protein>
    <submittedName>
        <fullName evidence="2">Multidrug resistance efflux pump</fullName>
    </submittedName>
</protein>
<gene>
    <name evidence="2" type="ORF">EV216_11329</name>
</gene>
<accession>A0A4R1YTR9</accession>
<dbReference type="PANTHER" id="PTHR30469">
    <property type="entry name" value="MULTIDRUG RESISTANCE PROTEIN MDTA"/>
    <property type="match status" value="1"/>
</dbReference>
<proteinExistence type="predicted"/>
<keyword evidence="3" id="KW-1185">Reference proteome</keyword>
<feature type="coiled-coil region" evidence="1">
    <location>
        <begin position="195"/>
        <end position="233"/>
    </location>
</feature>
<comment type="caution">
    <text evidence="2">The sequence shown here is derived from an EMBL/GenBank/DDBJ whole genome shotgun (WGS) entry which is preliminary data.</text>
</comment>
<feature type="coiled-coil region" evidence="1">
    <location>
        <begin position="119"/>
        <end position="164"/>
    </location>
</feature>
<dbReference type="EMBL" id="SLVM01000013">
    <property type="protein sequence ID" value="TCM83485.1"/>
    <property type="molecule type" value="Genomic_DNA"/>
</dbReference>
<dbReference type="SUPFAM" id="SSF111369">
    <property type="entry name" value="HlyD-like secretion proteins"/>
    <property type="match status" value="1"/>
</dbReference>
<evidence type="ECO:0000256" key="1">
    <source>
        <dbReference type="SAM" id="Coils"/>
    </source>
</evidence>
<dbReference type="GO" id="GO:0015562">
    <property type="term" value="F:efflux transmembrane transporter activity"/>
    <property type="evidence" value="ECO:0007669"/>
    <property type="project" value="TreeGrafter"/>
</dbReference>
<dbReference type="Gene3D" id="2.40.50.100">
    <property type="match status" value="1"/>
</dbReference>
<dbReference type="Proteomes" id="UP000295277">
    <property type="component" value="Unassembled WGS sequence"/>
</dbReference>
<dbReference type="OrthoDB" id="7626141at2"/>
<dbReference type="AlphaFoldDB" id="A0A4R1YTR9"/>
<reference evidence="2 3" key="1">
    <citation type="submission" date="2019-03" db="EMBL/GenBank/DDBJ databases">
        <title>Genomic Encyclopedia of Type Strains, Phase IV (KMG-IV): sequencing the most valuable type-strain genomes for metagenomic binning, comparative biology and taxonomic classification.</title>
        <authorList>
            <person name="Goeker M."/>
        </authorList>
    </citation>
    <scope>NUCLEOTIDE SEQUENCE [LARGE SCALE GENOMIC DNA]</scope>
    <source>
        <strain evidence="2 3">DSM 21153</strain>
    </source>
</reference>
<dbReference type="RefSeq" id="WP_132695143.1">
    <property type="nucleotide sequence ID" value="NZ_SLVM01000013.1"/>
</dbReference>
<dbReference type="Gene3D" id="2.40.420.20">
    <property type="match status" value="1"/>
</dbReference>
<sequence length="485" mass="51837">MRFLRRSLVGLFLVALTFGLLAWAGHMVSSAIQARLADQPAQRPARERVFAANVVTVTPETISPVLTAFGEVRARRTLDLRAEAGGRVVDLHPAFEEGGRVKAGELILRVDPSNAQWARDVAQTDLTGAEADLRDAERKLVLAREELAATEDQARLRAQALARQQDLRARGVGTDAAVEDTALAASAAAQAVVARRQAEAQAEAAVETAHNALARARIRLAEAERALADTELYAAFSGTLAEVSLVEGGLVAPNERVAQLIDPSALEVAFRVSTAQYTRLLDDKGALRPAPVTAVLDVFGADLTAAGQLIRESGAVAQGQAGRLLFARLDNAPGLRPGDFVTVRLEEPPLDRVARLPATALDAASQVLVLDEDDRLEAVQVELLRRQGDDVIVRAAGLAGREVVAERTPLLGAGIRVRPLRPGAEAAGDIPETVELSPERRAALIAFVESNPMMPNEAKARVRAQLEQDLVPVRVVERLESRMGG</sequence>
<keyword evidence="1" id="KW-0175">Coiled coil</keyword>
<dbReference type="Gene3D" id="1.10.287.470">
    <property type="entry name" value="Helix hairpin bin"/>
    <property type="match status" value="1"/>
</dbReference>